<accession>A0A840CTN3</accession>
<name>A0A840CTN3_9BACT</name>
<feature type="non-terminal residue" evidence="1">
    <location>
        <position position="1"/>
    </location>
</feature>
<reference evidence="1 2" key="1">
    <citation type="submission" date="2020-08" db="EMBL/GenBank/DDBJ databases">
        <title>Genomic Encyclopedia of Type Strains, Phase IV (KMG-IV): sequencing the most valuable type-strain genomes for metagenomic binning, comparative biology and taxonomic classification.</title>
        <authorList>
            <person name="Goeker M."/>
        </authorList>
    </citation>
    <scope>NUCLEOTIDE SEQUENCE [LARGE SCALE GENOMIC DNA]</scope>
    <source>
        <strain evidence="1 2">DSM 104969</strain>
    </source>
</reference>
<feature type="non-terminal residue" evidence="1">
    <location>
        <position position="405"/>
    </location>
</feature>
<comment type="caution">
    <text evidence="1">The sequence shown here is derived from an EMBL/GenBank/DDBJ whole genome shotgun (WGS) entry which is preliminary data.</text>
</comment>
<protein>
    <recommendedName>
        <fullName evidence="3">RHS repeat-associated core domain-containing protein</fullName>
    </recommendedName>
</protein>
<evidence type="ECO:0000313" key="2">
    <source>
        <dbReference type="Proteomes" id="UP000555103"/>
    </source>
</evidence>
<keyword evidence="2" id="KW-1185">Reference proteome</keyword>
<dbReference type="AlphaFoldDB" id="A0A840CTN3"/>
<proteinExistence type="predicted"/>
<organism evidence="1 2">
    <name type="scientific">Dysgonomonas hofstadii</name>
    <dbReference type="NCBI Taxonomy" id="637886"/>
    <lineage>
        <taxon>Bacteria</taxon>
        <taxon>Pseudomonadati</taxon>
        <taxon>Bacteroidota</taxon>
        <taxon>Bacteroidia</taxon>
        <taxon>Bacteroidales</taxon>
        <taxon>Dysgonomonadaceae</taxon>
        <taxon>Dysgonomonas</taxon>
    </lineage>
</organism>
<dbReference type="Proteomes" id="UP000555103">
    <property type="component" value="Unassembled WGS sequence"/>
</dbReference>
<dbReference type="EMBL" id="JACIEP010000043">
    <property type="protein sequence ID" value="MBB4038371.1"/>
    <property type="molecule type" value="Genomic_DNA"/>
</dbReference>
<evidence type="ECO:0008006" key="3">
    <source>
        <dbReference type="Google" id="ProtNLM"/>
    </source>
</evidence>
<evidence type="ECO:0000313" key="1">
    <source>
        <dbReference type="EMBL" id="MBB4038371.1"/>
    </source>
</evidence>
<gene>
    <name evidence="1" type="ORF">GGR21_004310</name>
</gene>
<sequence length="405" mass="45247">YVYDKADRLIFTQDGEQRLKGEWTFSIPDVLGRVVLTGICKTANGSNITTGRFDNNLIKGGFSTTGTYKGYTLTLDAGTLTLGNYSILSANYYDNYDFRGMTGMPSTPTAYNTETGYGTWYGGDYTEANKYKNKGQLTGALTAQFNPDGTVSPDYLYSVMYYDNKGRLVQTKSNNHLAGIEEEYIAYNFTGQPVRKKHVHTGIDNAANTRQTEVYTYQYDHAGRLYNTRHRLNDGAETYLLQNRYDELGRLAKQGIGQVMPIAMSQPMLMAMAMTGMEESAEDVPEDATGTDTETTDKATEYIGSLGPNAVITHNAHIYANRTYTADLQFTLQQGCWITIEYPYSQVLGQTITVFFDLLNGVYHDMGVADEEDQSTATTIKIRYWLGAGTHNFNIYNPLVYDPQG</sequence>